<evidence type="ECO:0000256" key="3">
    <source>
        <dbReference type="ARBA" id="ARBA00022741"/>
    </source>
</evidence>
<dbReference type="GO" id="GO:0003924">
    <property type="term" value="F:GTPase activity"/>
    <property type="evidence" value="ECO:0007669"/>
    <property type="project" value="InterPro"/>
</dbReference>
<keyword evidence="3 5" id="KW-0547">Nucleotide-binding</keyword>
<evidence type="ECO:0000256" key="4">
    <source>
        <dbReference type="ARBA" id="ARBA00023134"/>
    </source>
</evidence>
<dbReference type="InterPro" id="IPR024156">
    <property type="entry name" value="Small_GTPase_ARF"/>
</dbReference>
<dbReference type="SMART" id="SM00178">
    <property type="entry name" value="SAR"/>
    <property type="match status" value="1"/>
</dbReference>
<keyword evidence="9" id="KW-1185">Reference proteome</keyword>
<feature type="binding site" evidence="6">
    <location>
        <position position="50"/>
    </location>
    <ligand>
        <name>Mg(2+)</name>
        <dbReference type="ChEBI" id="CHEBI:18420"/>
    </ligand>
</feature>
<evidence type="ECO:0000313" key="8">
    <source>
        <dbReference type="EMBL" id="CAG9538393.1"/>
    </source>
</evidence>
<dbReference type="SUPFAM" id="SSF52540">
    <property type="entry name" value="P-loop containing nucleoside triphosphate hydrolases"/>
    <property type="match status" value="1"/>
</dbReference>
<name>A0A8J2Q695_9BILA</name>
<proteinExistence type="inferred from homology"/>
<dbReference type="PROSITE" id="PS51417">
    <property type="entry name" value="ARF"/>
    <property type="match status" value="1"/>
</dbReference>
<dbReference type="FunFam" id="3.40.50.300:FF:001166">
    <property type="entry name" value="ADP-ribosylation factor D"/>
    <property type="match status" value="1"/>
</dbReference>
<dbReference type="InterPro" id="IPR005225">
    <property type="entry name" value="Small_GTP-bd"/>
</dbReference>
<dbReference type="GO" id="GO:0046872">
    <property type="term" value="F:metal ion binding"/>
    <property type="evidence" value="ECO:0007669"/>
    <property type="project" value="UniProtKB-KW"/>
</dbReference>
<dbReference type="Proteomes" id="UP000746747">
    <property type="component" value="Unassembled WGS sequence"/>
</dbReference>
<reference evidence="8" key="1">
    <citation type="submission" date="2021-09" db="EMBL/GenBank/DDBJ databases">
        <authorList>
            <consortium name="Pathogen Informatics"/>
        </authorList>
    </citation>
    <scope>NUCLEOTIDE SEQUENCE</scope>
</reference>
<evidence type="ECO:0000313" key="9">
    <source>
        <dbReference type="Proteomes" id="UP000746747"/>
    </source>
</evidence>
<dbReference type="Gene3D" id="3.40.50.300">
    <property type="entry name" value="P-loop containing nucleotide triphosphate hydrolases"/>
    <property type="match status" value="1"/>
</dbReference>
<evidence type="ECO:0000256" key="5">
    <source>
        <dbReference type="PIRSR" id="PIRSR606689-1"/>
    </source>
</evidence>
<dbReference type="OrthoDB" id="442317at2759"/>
<dbReference type="InterPro" id="IPR027417">
    <property type="entry name" value="P-loop_NTPase"/>
</dbReference>
<dbReference type="GO" id="GO:0005525">
    <property type="term" value="F:GTP binding"/>
    <property type="evidence" value="ECO:0007669"/>
    <property type="project" value="UniProtKB-KW"/>
</dbReference>
<keyword evidence="6" id="KW-0460">Magnesium</keyword>
<dbReference type="NCBIfam" id="TIGR00231">
    <property type="entry name" value="small_GTP"/>
    <property type="match status" value="1"/>
</dbReference>
<dbReference type="EMBL" id="CAKAEH010001653">
    <property type="protein sequence ID" value="CAG9538393.1"/>
    <property type="molecule type" value="Genomic_DNA"/>
</dbReference>
<gene>
    <name evidence="8" type="ORF">CJOHNSTONI_LOCUS8106</name>
</gene>
<accession>A0A8J2Q695</accession>
<evidence type="ECO:0000256" key="2">
    <source>
        <dbReference type="ARBA" id="ARBA00019766"/>
    </source>
</evidence>
<dbReference type="Pfam" id="PF00025">
    <property type="entry name" value="Arf"/>
    <property type="match status" value="1"/>
</dbReference>
<dbReference type="PANTHER" id="PTHR11711">
    <property type="entry name" value="ADP RIBOSYLATION FACTOR-RELATED"/>
    <property type="match status" value="1"/>
</dbReference>
<organism evidence="8 9">
    <name type="scientific">Cercopithifilaria johnstoni</name>
    <dbReference type="NCBI Taxonomy" id="2874296"/>
    <lineage>
        <taxon>Eukaryota</taxon>
        <taxon>Metazoa</taxon>
        <taxon>Ecdysozoa</taxon>
        <taxon>Nematoda</taxon>
        <taxon>Chromadorea</taxon>
        <taxon>Rhabditida</taxon>
        <taxon>Spirurina</taxon>
        <taxon>Spiruromorpha</taxon>
        <taxon>Filarioidea</taxon>
        <taxon>Onchocercidae</taxon>
        <taxon>Cercopithifilaria</taxon>
    </lineage>
</organism>
<dbReference type="InterPro" id="IPR006689">
    <property type="entry name" value="Small_GTPase_ARF/SAR"/>
</dbReference>
<feature type="binding site" evidence="5">
    <location>
        <begin position="24"/>
        <end position="31"/>
    </location>
    <ligand>
        <name>GTP</name>
        <dbReference type="ChEBI" id="CHEBI:37565"/>
    </ligand>
</feature>
<comment type="caution">
    <text evidence="8">The sequence shown here is derived from an EMBL/GenBank/DDBJ whole genome shotgun (WGS) entry which is preliminary data.</text>
</comment>
<sequence length="190" mass="21619">MGLLSQISIALGVSRKQVNILMIGLDNSGKSTIINRMKSQENQAIQIMPSIGYTTEKFVFNNTTFLVHDMSGQGKYRNLWENYYKEVDGIAFVIDSNDRLRIAVVRDELRLLLDHRELNRRKIPLLVFANKMDEKGAMLTSEISDCIGLNLINNRSWHICATCATTGQGLNDGFQWLLENIRAYMESKNS</sequence>
<feature type="binding site" evidence="6">
    <location>
        <position position="31"/>
    </location>
    <ligand>
        <name>Mg(2+)</name>
        <dbReference type="ChEBI" id="CHEBI:18420"/>
    </ligand>
</feature>
<keyword evidence="4 5" id="KW-0342">GTP-binding</keyword>
<dbReference type="AlphaFoldDB" id="A0A8J2Q695"/>
<dbReference type="SMART" id="SM00177">
    <property type="entry name" value="ARF"/>
    <property type="match status" value="1"/>
</dbReference>
<evidence type="ECO:0000256" key="7">
    <source>
        <dbReference type="RuleBase" id="RU003925"/>
    </source>
</evidence>
<dbReference type="PRINTS" id="PR00328">
    <property type="entry name" value="SAR1GTPBP"/>
</dbReference>
<evidence type="ECO:0000256" key="1">
    <source>
        <dbReference type="ARBA" id="ARBA00010290"/>
    </source>
</evidence>
<evidence type="ECO:0000256" key="6">
    <source>
        <dbReference type="PIRSR" id="PIRSR606689-2"/>
    </source>
</evidence>
<keyword evidence="6" id="KW-0479">Metal-binding</keyword>
<comment type="similarity">
    <text evidence="1 7">Belongs to the small GTPase superfamily. Arf family.</text>
</comment>
<protein>
    <recommendedName>
        <fullName evidence="2">ADP-ribosylation factor-like protein 6</fullName>
    </recommendedName>
</protein>
<feature type="binding site" evidence="5">
    <location>
        <begin position="130"/>
        <end position="133"/>
    </location>
    <ligand>
        <name>GTP</name>
        <dbReference type="ChEBI" id="CHEBI:37565"/>
    </ligand>
</feature>
<feature type="binding site" evidence="5">
    <location>
        <position position="72"/>
    </location>
    <ligand>
        <name>GTP</name>
        <dbReference type="ChEBI" id="CHEBI:37565"/>
    </ligand>
</feature>